<dbReference type="AlphaFoldDB" id="B8J983"/>
<proteinExistence type="predicted"/>
<dbReference type="EMBL" id="CP001359">
    <property type="protein sequence ID" value="ACL65489.1"/>
    <property type="molecule type" value="Genomic_DNA"/>
</dbReference>
<dbReference type="Proteomes" id="UP000007089">
    <property type="component" value="Chromosome"/>
</dbReference>
<keyword evidence="1" id="KW-0812">Transmembrane</keyword>
<feature type="transmembrane region" description="Helical" evidence="1">
    <location>
        <begin position="96"/>
        <end position="118"/>
    </location>
</feature>
<feature type="transmembrane region" description="Helical" evidence="1">
    <location>
        <begin position="169"/>
        <end position="193"/>
    </location>
</feature>
<evidence type="ECO:0000256" key="1">
    <source>
        <dbReference type="SAM" id="Phobius"/>
    </source>
</evidence>
<dbReference type="KEGG" id="acp:A2cp1_2149"/>
<feature type="transmembrane region" description="Helical" evidence="1">
    <location>
        <begin position="58"/>
        <end position="76"/>
    </location>
</feature>
<feature type="transmembrane region" description="Helical" evidence="1">
    <location>
        <begin position="200"/>
        <end position="218"/>
    </location>
</feature>
<feature type="transmembrane region" description="Helical" evidence="1">
    <location>
        <begin position="238"/>
        <end position="260"/>
    </location>
</feature>
<name>B8J983_ANAD2</name>
<sequence length="276" mass="28473">MRLGWLGAFPLLALAIHVAVVAALGPTDQVWWSLQVGWQVIGAAGCMAAALAFRPGDLLWKAWACTGGSLALPTLVRFMNGPARSWDLVPALSDPWVRLGILVAINAFSVAGAVLFLAAFRRTATGLGLTDRRSVRTSAATVIGALVIGIPVLALDLRDALGGGLSSDALAAAVSVTGDMICFSAVGPLALVARGLVGGALQRTWTLLAVYNLGWLFYDLTTTTARITGHVDGGTLVAEAVLCVACVVVGSAGFAQRIALRDVSRRAAERASSLAA</sequence>
<accession>B8J983</accession>
<feature type="transmembrane region" description="Helical" evidence="1">
    <location>
        <begin position="32"/>
        <end position="51"/>
    </location>
</feature>
<evidence type="ECO:0000313" key="3">
    <source>
        <dbReference type="Proteomes" id="UP000007089"/>
    </source>
</evidence>
<evidence type="ECO:0008006" key="4">
    <source>
        <dbReference type="Google" id="ProtNLM"/>
    </source>
</evidence>
<feature type="transmembrane region" description="Helical" evidence="1">
    <location>
        <begin position="139"/>
        <end position="157"/>
    </location>
</feature>
<keyword evidence="1" id="KW-1133">Transmembrane helix</keyword>
<dbReference type="RefSeq" id="WP_012633340.1">
    <property type="nucleotide sequence ID" value="NC_011891.1"/>
</dbReference>
<gene>
    <name evidence="2" type="ordered locus">A2cp1_2149</name>
</gene>
<keyword evidence="3" id="KW-1185">Reference proteome</keyword>
<dbReference type="HOGENOM" id="CLU_1007011_0_0_7"/>
<organism evidence="2 3">
    <name type="scientific">Anaeromyxobacter dehalogenans (strain ATCC BAA-258 / DSM 21875 / 2CP-1)</name>
    <dbReference type="NCBI Taxonomy" id="455488"/>
    <lineage>
        <taxon>Bacteria</taxon>
        <taxon>Pseudomonadati</taxon>
        <taxon>Myxococcota</taxon>
        <taxon>Myxococcia</taxon>
        <taxon>Myxococcales</taxon>
        <taxon>Cystobacterineae</taxon>
        <taxon>Anaeromyxobacteraceae</taxon>
        <taxon>Anaeromyxobacter</taxon>
    </lineage>
</organism>
<keyword evidence="1" id="KW-0472">Membrane</keyword>
<evidence type="ECO:0000313" key="2">
    <source>
        <dbReference type="EMBL" id="ACL65489.1"/>
    </source>
</evidence>
<reference evidence="2" key="1">
    <citation type="submission" date="2009-01" db="EMBL/GenBank/DDBJ databases">
        <title>Complete sequence of Anaeromyxobacter dehalogenans 2CP-1.</title>
        <authorList>
            <consortium name="US DOE Joint Genome Institute"/>
            <person name="Lucas S."/>
            <person name="Copeland A."/>
            <person name="Lapidus A."/>
            <person name="Glavina del Rio T."/>
            <person name="Dalin E."/>
            <person name="Tice H."/>
            <person name="Bruce D."/>
            <person name="Goodwin L."/>
            <person name="Pitluck S."/>
            <person name="Saunders E."/>
            <person name="Brettin T."/>
            <person name="Detter J.C."/>
            <person name="Han C."/>
            <person name="Larimer F."/>
            <person name="Land M."/>
            <person name="Hauser L."/>
            <person name="Kyrpides N."/>
            <person name="Ovchinnikova G."/>
            <person name="Beliaev A.S."/>
            <person name="Richardson P."/>
        </authorList>
    </citation>
    <scope>NUCLEOTIDE SEQUENCE</scope>
    <source>
        <strain evidence="2">2CP-1</strain>
    </source>
</reference>
<protein>
    <recommendedName>
        <fullName evidence="4">Integral membrane protein</fullName>
    </recommendedName>
</protein>